<evidence type="ECO:0000256" key="3">
    <source>
        <dbReference type="ARBA" id="ARBA00022777"/>
    </source>
</evidence>
<dbReference type="SUPFAM" id="SSF111331">
    <property type="entry name" value="NAD kinase/diacylglycerol kinase-like"/>
    <property type="match status" value="1"/>
</dbReference>
<dbReference type="InterPro" id="IPR017438">
    <property type="entry name" value="ATP-NAD_kinase_N"/>
</dbReference>
<dbReference type="RefSeq" id="WP_264282834.1">
    <property type="nucleotide sequence ID" value="NZ_CP107006.1"/>
</dbReference>
<sequence length="302" mass="33512">MESAKKLKLLFVINPKSGRGKDDPQNLIHTFFQDKPYDLHFFNLHTARKKGLSLQQVVRDLQPDGVVAVGGDGTVRSVATVLIGTDIPLGILPAGSANGMARELSLPLTMPEALEVIVKRITQKIDVVRVDKDQYCVHLGDIGLNALMVKYFERSGIRGQIGYARVALKALYHQQLLDISIDNGTEKLERQAFMVVFGNARQYGTGAFINPDGDLSDGIFEVVLIKKISVLELLKMLFRHRPFDPAKTEIISARQVSIHTKKKRTSSWMANTWAKYIPSMPTSFTGSSLSLAARVKPYKCMG</sequence>
<dbReference type="EMBL" id="CP107006">
    <property type="protein sequence ID" value="UYQ95029.1"/>
    <property type="molecule type" value="Genomic_DNA"/>
</dbReference>
<keyword evidence="4" id="KW-0067">ATP-binding</keyword>
<feature type="domain" description="DAGKc" evidence="5">
    <location>
        <begin position="4"/>
        <end position="134"/>
    </location>
</feature>
<keyword evidence="7" id="KW-1185">Reference proteome</keyword>
<dbReference type="InterPro" id="IPR001206">
    <property type="entry name" value="Diacylglycerol_kinase_cat_dom"/>
</dbReference>
<dbReference type="Proteomes" id="UP001162741">
    <property type="component" value="Chromosome"/>
</dbReference>
<evidence type="ECO:0000313" key="6">
    <source>
        <dbReference type="EMBL" id="UYQ95029.1"/>
    </source>
</evidence>
<evidence type="ECO:0000256" key="1">
    <source>
        <dbReference type="ARBA" id="ARBA00022679"/>
    </source>
</evidence>
<keyword evidence="3 6" id="KW-0418">Kinase</keyword>
<dbReference type="PANTHER" id="PTHR12358">
    <property type="entry name" value="SPHINGOSINE KINASE"/>
    <property type="match status" value="1"/>
</dbReference>
<protein>
    <submittedName>
        <fullName evidence="6">Diacylglycerol kinase family protein</fullName>
    </submittedName>
</protein>
<dbReference type="Pfam" id="PF19279">
    <property type="entry name" value="YegS_C"/>
    <property type="match status" value="1"/>
</dbReference>
<dbReference type="InterPro" id="IPR045540">
    <property type="entry name" value="YegS/DAGK_C"/>
</dbReference>
<evidence type="ECO:0000256" key="4">
    <source>
        <dbReference type="ARBA" id="ARBA00022840"/>
    </source>
</evidence>
<dbReference type="SMART" id="SM00046">
    <property type="entry name" value="DAGKc"/>
    <property type="match status" value="1"/>
</dbReference>
<proteinExistence type="predicted"/>
<dbReference type="Gene3D" id="3.40.50.10330">
    <property type="entry name" value="Probable inorganic polyphosphate/atp-NAD kinase, domain 1"/>
    <property type="match status" value="1"/>
</dbReference>
<dbReference type="PANTHER" id="PTHR12358:SF106">
    <property type="entry name" value="LIPID KINASE YEGS"/>
    <property type="match status" value="1"/>
</dbReference>
<dbReference type="GO" id="GO:0016301">
    <property type="term" value="F:kinase activity"/>
    <property type="evidence" value="ECO:0007669"/>
    <property type="project" value="UniProtKB-KW"/>
</dbReference>
<dbReference type="Pfam" id="PF00781">
    <property type="entry name" value="DAGK_cat"/>
    <property type="match status" value="1"/>
</dbReference>
<organism evidence="6 7">
    <name type="scientific">Chitinophaga horti</name>
    <dbReference type="NCBI Taxonomy" id="2920382"/>
    <lineage>
        <taxon>Bacteria</taxon>
        <taxon>Pseudomonadati</taxon>
        <taxon>Bacteroidota</taxon>
        <taxon>Chitinophagia</taxon>
        <taxon>Chitinophagales</taxon>
        <taxon>Chitinophagaceae</taxon>
        <taxon>Chitinophaga</taxon>
    </lineage>
</organism>
<dbReference type="PROSITE" id="PS50146">
    <property type="entry name" value="DAGK"/>
    <property type="match status" value="1"/>
</dbReference>
<dbReference type="Gene3D" id="2.60.200.40">
    <property type="match status" value="1"/>
</dbReference>
<evidence type="ECO:0000313" key="7">
    <source>
        <dbReference type="Proteomes" id="UP001162741"/>
    </source>
</evidence>
<reference evidence="6" key="1">
    <citation type="submission" date="2022-10" db="EMBL/GenBank/DDBJ databases">
        <title>Chitinophaga sp. nov., isolated from soil.</title>
        <authorList>
            <person name="Jeon C.O."/>
        </authorList>
    </citation>
    <scope>NUCLEOTIDE SEQUENCE</scope>
    <source>
        <strain evidence="6">R8</strain>
    </source>
</reference>
<accession>A0ABY6J5R6</accession>
<dbReference type="InterPro" id="IPR050187">
    <property type="entry name" value="Lipid_Phosphate_FormReg"/>
</dbReference>
<gene>
    <name evidence="6" type="ORF">MKQ68_07970</name>
</gene>
<dbReference type="InterPro" id="IPR016064">
    <property type="entry name" value="NAD/diacylglycerol_kinase_sf"/>
</dbReference>
<name>A0ABY6J5R6_9BACT</name>
<evidence type="ECO:0000256" key="2">
    <source>
        <dbReference type="ARBA" id="ARBA00022741"/>
    </source>
</evidence>
<keyword evidence="1" id="KW-0808">Transferase</keyword>
<evidence type="ECO:0000259" key="5">
    <source>
        <dbReference type="PROSITE" id="PS50146"/>
    </source>
</evidence>
<keyword evidence="2" id="KW-0547">Nucleotide-binding</keyword>